<gene>
    <name evidence="4" type="ORF">E6C55_19010</name>
</gene>
<keyword evidence="2 3" id="KW-0472">Membrane</keyword>
<evidence type="ECO:0000256" key="3">
    <source>
        <dbReference type="SAM" id="Phobius"/>
    </source>
</evidence>
<dbReference type="EMBL" id="SSOB01000025">
    <property type="protein sequence ID" value="THF76366.1"/>
    <property type="molecule type" value="Genomic_DNA"/>
</dbReference>
<dbReference type="PANTHER" id="PTHR22550:SF5">
    <property type="entry name" value="LEUCINE ZIPPER PROTEIN 4"/>
    <property type="match status" value="1"/>
</dbReference>
<dbReference type="Proteomes" id="UP000310636">
    <property type="component" value="Unassembled WGS sequence"/>
</dbReference>
<feature type="transmembrane region" description="Helical" evidence="3">
    <location>
        <begin position="475"/>
        <end position="497"/>
    </location>
</feature>
<comment type="caution">
    <text evidence="4">The sequence shown here is derived from an EMBL/GenBank/DDBJ whole genome shotgun (WGS) entry which is preliminary data.</text>
</comment>
<keyword evidence="3" id="KW-0812">Transmembrane</keyword>
<protein>
    <submittedName>
        <fullName evidence="4">Spore germination protein</fullName>
    </submittedName>
</protein>
<evidence type="ECO:0000256" key="1">
    <source>
        <dbReference type="ARBA" id="ARBA00005278"/>
    </source>
</evidence>
<sequence>MRSNLSIRSARIKKEGITNDNNKFLLNLGNEERAAVKWIRTVKYTGRYRRSPADTKWSPPEPRGSALSERISWLERQLAHSSDIVFRPFAAEFEAEAGHKGLIVYVENMIDTSLLELMIHNGLMRREPSLPGDASILAAENGKRSALAGVRTTTSLRHAVLAVLQGQLLLLFDDQPDIRIYPLRKVETRAITESTNESVIRGPREAFVEDIDTNLTMIRRRIKHPALTTEQLTFGTYTHTKAMLVYIEGICKQELVREMKKRLGRVEIDGVLGSSYLEEYIEDNPYSPFPQLQHTERPDVVSASLLEGRIALFVDGTPIPILAPLTLPMLLQASEDYYQRFIAATWIRTLRFFFLFVTLLFPSIYIAITTFHPEMLPPTLLITVAAARETTPFPALVEAILMELSFEALREGGLRIPKAIGQTVSIIGALIIGQAAVQAGIVSAPMVIVVSMTGIASFIIPHFDLGLSLRLLRFPIMIMAGAFGLLGVVVAIILIYIHLINLRSFGTPYLSPLAPLRPEDLKDVLVRAPWWKMRTRPHLHGTASDQREAAIKLPQLPEGGWDGD</sequence>
<feature type="transmembrane region" description="Helical" evidence="3">
    <location>
        <begin position="352"/>
        <end position="371"/>
    </location>
</feature>
<organism evidence="4 5">
    <name type="scientific">Cohnella fermenti</name>
    <dbReference type="NCBI Taxonomy" id="2565925"/>
    <lineage>
        <taxon>Bacteria</taxon>
        <taxon>Bacillati</taxon>
        <taxon>Bacillota</taxon>
        <taxon>Bacilli</taxon>
        <taxon>Bacillales</taxon>
        <taxon>Paenibacillaceae</taxon>
        <taxon>Cohnella</taxon>
    </lineage>
</organism>
<dbReference type="InterPro" id="IPR050768">
    <property type="entry name" value="UPF0353/GerABKA_families"/>
</dbReference>
<keyword evidence="3" id="KW-1133">Transmembrane helix</keyword>
<dbReference type="AlphaFoldDB" id="A0A4S4BNF4"/>
<name>A0A4S4BNF4_9BACL</name>
<keyword evidence="5" id="KW-1185">Reference proteome</keyword>
<dbReference type="GO" id="GO:0009847">
    <property type="term" value="P:spore germination"/>
    <property type="evidence" value="ECO:0007669"/>
    <property type="project" value="InterPro"/>
</dbReference>
<reference evidence="4 5" key="1">
    <citation type="submission" date="2019-04" db="EMBL/GenBank/DDBJ databases">
        <title>Cohnella sp. nov. isolated from preserved vegetables.</title>
        <authorList>
            <person name="Lin S.-Y."/>
            <person name="Hung M.-H."/>
            <person name="Young C.-C."/>
        </authorList>
    </citation>
    <scope>NUCLEOTIDE SEQUENCE [LARGE SCALE GENOMIC DNA]</scope>
    <source>
        <strain evidence="4 5">CC-MHH1044</strain>
    </source>
</reference>
<feature type="transmembrane region" description="Helical" evidence="3">
    <location>
        <begin position="444"/>
        <end position="463"/>
    </location>
</feature>
<dbReference type="Pfam" id="PF03323">
    <property type="entry name" value="GerA"/>
    <property type="match status" value="1"/>
</dbReference>
<proteinExistence type="inferred from homology"/>
<evidence type="ECO:0000313" key="4">
    <source>
        <dbReference type="EMBL" id="THF76366.1"/>
    </source>
</evidence>
<evidence type="ECO:0000313" key="5">
    <source>
        <dbReference type="Proteomes" id="UP000310636"/>
    </source>
</evidence>
<evidence type="ECO:0000256" key="2">
    <source>
        <dbReference type="ARBA" id="ARBA00023136"/>
    </source>
</evidence>
<dbReference type="InterPro" id="IPR004995">
    <property type="entry name" value="Spore_Ger"/>
</dbReference>
<feature type="transmembrane region" description="Helical" evidence="3">
    <location>
        <begin position="419"/>
        <end position="437"/>
    </location>
</feature>
<dbReference type="PANTHER" id="PTHR22550">
    <property type="entry name" value="SPORE GERMINATION PROTEIN"/>
    <property type="match status" value="1"/>
</dbReference>
<dbReference type="PIRSF" id="PIRSF005690">
    <property type="entry name" value="GerBA"/>
    <property type="match status" value="1"/>
</dbReference>
<dbReference type="OrthoDB" id="1726708at2"/>
<comment type="similarity">
    <text evidence="1">Belongs to the GerABKA family.</text>
</comment>
<accession>A0A4S4BNF4</accession>
<dbReference type="GO" id="GO:0016020">
    <property type="term" value="C:membrane"/>
    <property type="evidence" value="ECO:0007669"/>
    <property type="project" value="InterPro"/>
</dbReference>